<evidence type="ECO:0000313" key="3">
    <source>
        <dbReference type="Proteomes" id="UP000775547"/>
    </source>
</evidence>
<dbReference type="AlphaFoldDB" id="A0A9P7KB73"/>
<dbReference type="OrthoDB" id="3236040at2759"/>
<sequence>MPSLRRTASSPSVRSSPYQALSSAVNGGLGSRGAGHRRSSGSETTSRRVLADIEWWRVHDGQVDADADQASEDRNRDQGVEALGQTIQELFDTTGLFTGSFGAERSAMVPLVVGSQSSQGLPTAQFAALSIGPYSPRQHSRQASVSSLESTPQAAEPALFEELRLSLPGTDYVFPDATLPVFPVQQRGADVGSALFSLHAHTFNDFASLNNDTAGQYADFTVSPLSSASPHFCN</sequence>
<evidence type="ECO:0000313" key="2">
    <source>
        <dbReference type="EMBL" id="KAG5644218.1"/>
    </source>
</evidence>
<dbReference type="EMBL" id="JABCKV010000078">
    <property type="protein sequence ID" value="KAG5644218.1"/>
    <property type="molecule type" value="Genomic_DNA"/>
</dbReference>
<proteinExistence type="predicted"/>
<dbReference type="Proteomes" id="UP000775547">
    <property type="component" value="Unassembled WGS sequence"/>
</dbReference>
<keyword evidence="3" id="KW-1185">Reference proteome</keyword>
<gene>
    <name evidence="2" type="ORF">DXG03_008813</name>
</gene>
<comment type="caution">
    <text evidence="2">The sequence shown here is derived from an EMBL/GenBank/DDBJ whole genome shotgun (WGS) entry which is preliminary data.</text>
</comment>
<name>A0A9P7KB73_9AGAR</name>
<reference evidence="2" key="2">
    <citation type="submission" date="2021-10" db="EMBL/GenBank/DDBJ databases">
        <title>Phylogenomics reveals ancestral predisposition of the termite-cultivated fungus Termitomyces towards a domesticated lifestyle.</title>
        <authorList>
            <person name="Auxier B."/>
            <person name="Grum-Grzhimaylo A."/>
            <person name="Cardenas M.E."/>
            <person name="Lodge J.D."/>
            <person name="Laessoe T."/>
            <person name="Pedersen O."/>
            <person name="Smith M.E."/>
            <person name="Kuyper T.W."/>
            <person name="Franco-Molano E.A."/>
            <person name="Baroni T.J."/>
            <person name="Aanen D.K."/>
        </authorList>
    </citation>
    <scope>NUCLEOTIDE SEQUENCE</scope>
    <source>
        <strain evidence="2">AP01</strain>
        <tissue evidence="2">Mycelium</tissue>
    </source>
</reference>
<organism evidence="2 3">
    <name type="scientific">Asterophora parasitica</name>
    <dbReference type="NCBI Taxonomy" id="117018"/>
    <lineage>
        <taxon>Eukaryota</taxon>
        <taxon>Fungi</taxon>
        <taxon>Dikarya</taxon>
        <taxon>Basidiomycota</taxon>
        <taxon>Agaricomycotina</taxon>
        <taxon>Agaricomycetes</taxon>
        <taxon>Agaricomycetidae</taxon>
        <taxon>Agaricales</taxon>
        <taxon>Tricholomatineae</taxon>
        <taxon>Lyophyllaceae</taxon>
        <taxon>Asterophora</taxon>
    </lineage>
</organism>
<feature type="region of interest" description="Disordered" evidence="1">
    <location>
        <begin position="1"/>
        <end position="46"/>
    </location>
</feature>
<evidence type="ECO:0000256" key="1">
    <source>
        <dbReference type="SAM" id="MobiDB-lite"/>
    </source>
</evidence>
<reference evidence="2" key="1">
    <citation type="submission" date="2020-07" db="EMBL/GenBank/DDBJ databases">
        <authorList>
            <person name="Nieuwenhuis M."/>
            <person name="Van De Peppel L.J.J."/>
        </authorList>
    </citation>
    <scope>NUCLEOTIDE SEQUENCE</scope>
    <source>
        <strain evidence="2">AP01</strain>
        <tissue evidence="2">Mycelium</tissue>
    </source>
</reference>
<feature type="compositionally biased region" description="Polar residues" evidence="1">
    <location>
        <begin position="1"/>
        <end position="25"/>
    </location>
</feature>
<protein>
    <submittedName>
        <fullName evidence="2">Uncharacterized protein</fullName>
    </submittedName>
</protein>
<accession>A0A9P7KB73</accession>